<gene>
    <name evidence="3" type="ORF">K435DRAFT_860840</name>
</gene>
<evidence type="ECO:0000256" key="2">
    <source>
        <dbReference type="SAM" id="Phobius"/>
    </source>
</evidence>
<reference evidence="3 4" key="1">
    <citation type="journal article" date="2019" name="Nat. Ecol. Evol.">
        <title>Megaphylogeny resolves global patterns of mushroom evolution.</title>
        <authorList>
            <person name="Varga T."/>
            <person name="Krizsan K."/>
            <person name="Foldi C."/>
            <person name="Dima B."/>
            <person name="Sanchez-Garcia M."/>
            <person name="Sanchez-Ramirez S."/>
            <person name="Szollosi G.J."/>
            <person name="Szarkandi J.G."/>
            <person name="Papp V."/>
            <person name="Albert L."/>
            <person name="Andreopoulos W."/>
            <person name="Angelini C."/>
            <person name="Antonin V."/>
            <person name="Barry K.W."/>
            <person name="Bougher N.L."/>
            <person name="Buchanan P."/>
            <person name="Buyck B."/>
            <person name="Bense V."/>
            <person name="Catcheside P."/>
            <person name="Chovatia M."/>
            <person name="Cooper J."/>
            <person name="Damon W."/>
            <person name="Desjardin D."/>
            <person name="Finy P."/>
            <person name="Geml J."/>
            <person name="Haridas S."/>
            <person name="Hughes K."/>
            <person name="Justo A."/>
            <person name="Karasinski D."/>
            <person name="Kautmanova I."/>
            <person name="Kiss B."/>
            <person name="Kocsube S."/>
            <person name="Kotiranta H."/>
            <person name="LaButti K.M."/>
            <person name="Lechner B.E."/>
            <person name="Liimatainen K."/>
            <person name="Lipzen A."/>
            <person name="Lukacs Z."/>
            <person name="Mihaltcheva S."/>
            <person name="Morgado L.N."/>
            <person name="Niskanen T."/>
            <person name="Noordeloos M.E."/>
            <person name="Ohm R.A."/>
            <person name="Ortiz-Santana B."/>
            <person name="Ovrebo C."/>
            <person name="Racz N."/>
            <person name="Riley R."/>
            <person name="Savchenko A."/>
            <person name="Shiryaev A."/>
            <person name="Soop K."/>
            <person name="Spirin V."/>
            <person name="Szebenyi C."/>
            <person name="Tomsovsky M."/>
            <person name="Tulloss R.E."/>
            <person name="Uehling J."/>
            <person name="Grigoriev I.V."/>
            <person name="Vagvolgyi C."/>
            <person name="Papp T."/>
            <person name="Martin F.M."/>
            <person name="Miettinen O."/>
            <person name="Hibbett D.S."/>
            <person name="Nagy L.G."/>
        </authorList>
    </citation>
    <scope>NUCLEOTIDE SEQUENCE [LARGE SCALE GENOMIC DNA]</scope>
    <source>
        <strain evidence="3 4">CBS 962.96</strain>
    </source>
</reference>
<protein>
    <recommendedName>
        <fullName evidence="5">Ricin B lectin domain-containing protein</fullName>
    </recommendedName>
</protein>
<evidence type="ECO:0000313" key="3">
    <source>
        <dbReference type="EMBL" id="THU94098.1"/>
    </source>
</evidence>
<keyword evidence="2" id="KW-0472">Membrane</keyword>
<feature type="compositionally biased region" description="Pro residues" evidence="1">
    <location>
        <begin position="254"/>
        <end position="263"/>
    </location>
</feature>
<evidence type="ECO:0008006" key="5">
    <source>
        <dbReference type="Google" id="ProtNLM"/>
    </source>
</evidence>
<proteinExistence type="predicted"/>
<feature type="transmembrane region" description="Helical" evidence="2">
    <location>
        <begin position="184"/>
        <end position="208"/>
    </location>
</feature>
<dbReference type="Proteomes" id="UP000297245">
    <property type="component" value="Unassembled WGS sequence"/>
</dbReference>
<dbReference type="AlphaFoldDB" id="A0A4S8LY24"/>
<feature type="region of interest" description="Disordered" evidence="1">
    <location>
        <begin position="240"/>
        <end position="263"/>
    </location>
</feature>
<dbReference type="Gene3D" id="2.80.10.50">
    <property type="match status" value="1"/>
</dbReference>
<dbReference type="SUPFAM" id="SSF50370">
    <property type="entry name" value="Ricin B-like lectins"/>
    <property type="match status" value="1"/>
</dbReference>
<dbReference type="EMBL" id="ML179231">
    <property type="protein sequence ID" value="THU94098.1"/>
    <property type="molecule type" value="Genomic_DNA"/>
</dbReference>
<dbReference type="OrthoDB" id="3062429at2759"/>
<keyword evidence="2" id="KW-1133">Transmembrane helix</keyword>
<evidence type="ECO:0000256" key="1">
    <source>
        <dbReference type="SAM" id="MobiDB-lite"/>
    </source>
</evidence>
<accession>A0A4S8LY24</accession>
<organism evidence="3 4">
    <name type="scientific">Dendrothele bispora (strain CBS 962.96)</name>
    <dbReference type="NCBI Taxonomy" id="1314807"/>
    <lineage>
        <taxon>Eukaryota</taxon>
        <taxon>Fungi</taxon>
        <taxon>Dikarya</taxon>
        <taxon>Basidiomycota</taxon>
        <taxon>Agaricomycotina</taxon>
        <taxon>Agaricomycetes</taxon>
        <taxon>Agaricomycetidae</taxon>
        <taxon>Agaricales</taxon>
        <taxon>Agaricales incertae sedis</taxon>
        <taxon>Dendrothele</taxon>
    </lineage>
</organism>
<feature type="compositionally biased region" description="Polar residues" evidence="1">
    <location>
        <begin position="165"/>
        <end position="179"/>
    </location>
</feature>
<keyword evidence="2" id="KW-0812">Transmembrane</keyword>
<feature type="compositionally biased region" description="Low complexity" evidence="1">
    <location>
        <begin position="151"/>
        <end position="164"/>
    </location>
</feature>
<sequence>MSIPDGEYYIFDKFNDCVTANKVANGVPVLTHFAQTDDQQWQLISGEGVAQIIQNVGSKTYIGSLDKDPILSTSPLPWYINETGDTDWYQISRGSNRGSPFWVGNGQGSAQQNESLTLSSGGFYSFFFLPVSHVNGNSPSNTVLSSLVKTTPSSSGPTGTVPVSASPSTANLNSGSSNAKPTPIGAIVGGTIGGFMLVVLMIFCVWLSRRQLWAHSKRLPRGAQPLTAFTLQAPTAYSTISEKASTSSTQRTQSPPPYDEVGK</sequence>
<feature type="region of interest" description="Disordered" evidence="1">
    <location>
        <begin position="151"/>
        <end position="179"/>
    </location>
</feature>
<name>A0A4S8LY24_DENBC</name>
<evidence type="ECO:0000313" key="4">
    <source>
        <dbReference type="Proteomes" id="UP000297245"/>
    </source>
</evidence>
<keyword evidence="4" id="KW-1185">Reference proteome</keyword>
<dbReference type="InterPro" id="IPR035992">
    <property type="entry name" value="Ricin_B-like_lectins"/>
</dbReference>